<dbReference type="InterPro" id="IPR027417">
    <property type="entry name" value="P-loop_NTPase"/>
</dbReference>
<evidence type="ECO:0008006" key="7">
    <source>
        <dbReference type="Google" id="ProtNLM"/>
    </source>
</evidence>
<dbReference type="SUPFAM" id="SSF52540">
    <property type="entry name" value="P-loop containing nucleoside triphosphate hydrolases"/>
    <property type="match status" value="1"/>
</dbReference>
<dbReference type="Pfam" id="PF00931">
    <property type="entry name" value="NB-ARC"/>
    <property type="match status" value="1"/>
</dbReference>
<protein>
    <recommendedName>
        <fullName evidence="7">NB-ARC domain-containing protein</fullName>
    </recommendedName>
</protein>
<dbReference type="InterPro" id="IPR044974">
    <property type="entry name" value="Disease_R_plants"/>
</dbReference>
<keyword evidence="2" id="KW-0611">Plant defense</keyword>
<feature type="domain" description="Disease resistance protein winged helix" evidence="4">
    <location>
        <begin position="103"/>
        <end position="167"/>
    </location>
</feature>
<reference evidence="5" key="1">
    <citation type="submission" date="2023-07" db="EMBL/GenBank/DDBJ databases">
        <title>draft genome sequence of fig (Ficus carica).</title>
        <authorList>
            <person name="Takahashi T."/>
            <person name="Nishimura K."/>
        </authorList>
    </citation>
    <scope>NUCLEOTIDE SEQUENCE</scope>
</reference>
<dbReference type="InterPro" id="IPR058922">
    <property type="entry name" value="WHD_DRP"/>
</dbReference>
<dbReference type="Gene3D" id="1.10.10.10">
    <property type="entry name" value="Winged helix-like DNA-binding domain superfamily/Winged helix DNA-binding domain"/>
    <property type="match status" value="1"/>
</dbReference>
<keyword evidence="1" id="KW-0677">Repeat</keyword>
<name>A0AA88JCZ1_FICCA</name>
<organism evidence="5 6">
    <name type="scientific">Ficus carica</name>
    <name type="common">Common fig</name>
    <dbReference type="NCBI Taxonomy" id="3494"/>
    <lineage>
        <taxon>Eukaryota</taxon>
        <taxon>Viridiplantae</taxon>
        <taxon>Streptophyta</taxon>
        <taxon>Embryophyta</taxon>
        <taxon>Tracheophyta</taxon>
        <taxon>Spermatophyta</taxon>
        <taxon>Magnoliopsida</taxon>
        <taxon>eudicotyledons</taxon>
        <taxon>Gunneridae</taxon>
        <taxon>Pentapetalae</taxon>
        <taxon>rosids</taxon>
        <taxon>fabids</taxon>
        <taxon>Rosales</taxon>
        <taxon>Moraceae</taxon>
        <taxon>Ficeae</taxon>
        <taxon>Ficus</taxon>
    </lineage>
</organism>
<dbReference type="AlphaFoldDB" id="A0AA88JCZ1"/>
<dbReference type="InterPro" id="IPR036388">
    <property type="entry name" value="WH-like_DNA-bd_sf"/>
</dbReference>
<keyword evidence="6" id="KW-1185">Reference proteome</keyword>
<dbReference type="FunFam" id="1.10.10.10:FF:000322">
    <property type="entry name" value="Probable disease resistance protein At1g63360"/>
    <property type="match status" value="1"/>
</dbReference>
<proteinExistence type="predicted"/>
<dbReference type="GO" id="GO:0043531">
    <property type="term" value="F:ADP binding"/>
    <property type="evidence" value="ECO:0007669"/>
    <property type="project" value="InterPro"/>
</dbReference>
<dbReference type="EMBL" id="BTGU01000812">
    <property type="protein sequence ID" value="GMN69290.1"/>
    <property type="molecule type" value="Genomic_DNA"/>
</dbReference>
<dbReference type="InterPro" id="IPR002182">
    <property type="entry name" value="NB-ARC"/>
</dbReference>
<dbReference type="PANTHER" id="PTHR23155:SF1052">
    <property type="entry name" value="DISEASE RESISTANCE PROTEIN RPM1"/>
    <property type="match status" value="1"/>
</dbReference>
<dbReference type="PANTHER" id="PTHR23155">
    <property type="entry name" value="DISEASE RESISTANCE PROTEIN RP"/>
    <property type="match status" value="1"/>
</dbReference>
<feature type="non-terminal residue" evidence="5">
    <location>
        <position position="1"/>
    </location>
</feature>
<feature type="domain" description="NB-ARC" evidence="3">
    <location>
        <begin position="5"/>
        <end position="62"/>
    </location>
</feature>
<dbReference type="Gene3D" id="3.40.50.300">
    <property type="entry name" value="P-loop containing nucleotide triphosphate hydrolases"/>
    <property type="match status" value="1"/>
</dbReference>
<evidence type="ECO:0000313" key="5">
    <source>
        <dbReference type="EMBL" id="GMN69290.1"/>
    </source>
</evidence>
<accession>A0AA88JCZ1</accession>
<comment type="caution">
    <text evidence="5">The sequence shown here is derived from an EMBL/GenBank/DDBJ whole genome shotgun (WGS) entry which is preliminary data.</text>
</comment>
<dbReference type="Proteomes" id="UP001187192">
    <property type="component" value="Unassembled WGS sequence"/>
</dbReference>
<evidence type="ECO:0000259" key="4">
    <source>
        <dbReference type="Pfam" id="PF23559"/>
    </source>
</evidence>
<sequence length="265" mass="30355">MGLELISTLREFLKGKECLVIFDGVWKEAFWGDIEHALVDDKVGRRILITTRKMKVAEFCKSLSPVLSFAKRESLGTLFYFELPYYLKSCLLYFGMLSRLRSIRNARLNRQWIAEGFVQAVVGTILEEVAQEYMNELIDRSLVEASSLDGMGKARKCHVHDLMYEIILKKTMEASFSQVLPGNSTNQPEFRGIKRRLSIMSNGSNNDLQFNSFSHVQSVIVVHDDEILNFILPRICDEFQVLKSSASENEITDLECNDPSSTDRY</sequence>
<evidence type="ECO:0000313" key="6">
    <source>
        <dbReference type="Proteomes" id="UP001187192"/>
    </source>
</evidence>
<evidence type="ECO:0000259" key="3">
    <source>
        <dbReference type="Pfam" id="PF00931"/>
    </source>
</evidence>
<gene>
    <name evidence="5" type="ORF">TIFTF001_038343</name>
</gene>
<dbReference type="GO" id="GO:0098542">
    <property type="term" value="P:defense response to other organism"/>
    <property type="evidence" value="ECO:0007669"/>
    <property type="project" value="TreeGrafter"/>
</dbReference>
<evidence type="ECO:0000256" key="2">
    <source>
        <dbReference type="ARBA" id="ARBA00022821"/>
    </source>
</evidence>
<evidence type="ECO:0000256" key="1">
    <source>
        <dbReference type="ARBA" id="ARBA00022737"/>
    </source>
</evidence>
<dbReference type="Pfam" id="PF23559">
    <property type="entry name" value="WHD_DRP"/>
    <property type="match status" value="1"/>
</dbReference>